<dbReference type="PANTHER" id="PTHR39452:SF1">
    <property type="entry name" value="CHEY-P PHOSPHATASE CHEX"/>
    <property type="match status" value="1"/>
</dbReference>
<reference evidence="3 4" key="1">
    <citation type="submission" date="2019-12" db="EMBL/GenBank/DDBJ databases">
        <title>The whole genome sequencing of a strain isolated from a Mars analog, Dalangtan Playa.</title>
        <authorList>
            <person name="Huang T."/>
        </authorList>
    </citation>
    <scope>NUCLEOTIDE SEQUENCE [LARGE SCALE GENOMIC DNA]</scope>
    <source>
        <strain evidence="3 4">DP4-553-S</strain>
    </source>
</reference>
<dbReference type="InterPro" id="IPR028051">
    <property type="entry name" value="CheX-like_dom"/>
</dbReference>
<feature type="domain" description="Chemotaxis phosphatase CheX-like" evidence="2">
    <location>
        <begin position="61"/>
        <end position="136"/>
    </location>
</feature>
<gene>
    <name evidence="3" type="ORF">ERJ70_13645</name>
</gene>
<name>A0ABX7VUN2_9BACI</name>
<evidence type="ECO:0000313" key="4">
    <source>
        <dbReference type="Proteomes" id="UP000665043"/>
    </source>
</evidence>
<dbReference type="Pfam" id="PF13690">
    <property type="entry name" value="CheX"/>
    <property type="match status" value="1"/>
</dbReference>
<dbReference type="SUPFAM" id="SSF103039">
    <property type="entry name" value="CheC-like"/>
    <property type="match status" value="1"/>
</dbReference>
<protein>
    <submittedName>
        <fullName evidence="3">Chemotaxis protein CheX</fullName>
    </submittedName>
</protein>
<evidence type="ECO:0000256" key="1">
    <source>
        <dbReference type="ARBA" id="ARBA00022500"/>
    </source>
</evidence>
<organism evidence="3 4">
    <name type="scientific">Sediminibacillus dalangtanensis</name>
    <dbReference type="NCBI Taxonomy" id="2729421"/>
    <lineage>
        <taxon>Bacteria</taxon>
        <taxon>Bacillati</taxon>
        <taxon>Bacillota</taxon>
        <taxon>Bacilli</taxon>
        <taxon>Bacillales</taxon>
        <taxon>Bacillaceae</taxon>
        <taxon>Sediminibacillus</taxon>
    </lineage>
</organism>
<proteinExistence type="predicted"/>
<dbReference type="EMBL" id="CP046956">
    <property type="protein sequence ID" value="QTN00249.1"/>
    <property type="molecule type" value="Genomic_DNA"/>
</dbReference>
<dbReference type="PANTHER" id="PTHR39452">
    <property type="entry name" value="CHEY-P PHOSPHATASE CHEX"/>
    <property type="match status" value="1"/>
</dbReference>
<dbReference type="RefSeq" id="WP_209365390.1">
    <property type="nucleotide sequence ID" value="NZ_CP046956.1"/>
</dbReference>
<sequence>MTIFVRIFRKWGVVIIVTSEKNRVVKELYNETLKSIQAVIPLEAEIGKAKVLKESLTIPFGVVIEVTGDVEGTLVLKANDGLFGSIGEAMFGMPLEGEMLHSFSGELGNMIAGSMSTGIYEKGLETDITSPLVTSDGHKVLGNFHQALQVELIFETIGKMEIALLIHP</sequence>
<keyword evidence="1" id="KW-0145">Chemotaxis</keyword>
<dbReference type="Proteomes" id="UP000665043">
    <property type="component" value="Chromosome"/>
</dbReference>
<evidence type="ECO:0000313" key="3">
    <source>
        <dbReference type="EMBL" id="QTN00249.1"/>
    </source>
</evidence>
<dbReference type="CDD" id="cd17906">
    <property type="entry name" value="CheX"/>
    <property type="match status" value="1"/>
</dbReference>
<dbReference type="Gene3D" id="3.40.1550.10">
    <property type="entry name" value="CheC-like"/>
    <property type="match status" value="1"/>
</dbReference>
<evidence type="ECO:0000259" key="2">
    <source>
        <dbReference type="Pfam" id="PF13690"/>
    </source>
</evidence>
<accession>A0ABX7VUN2</accession>
<dbReference type="InterPro" id="IPR038756">
    <property type="entry name" value="CheX-like"/>
</dbReference>
<keyword evidence="4" id="KW-1185">Reference proteome</keyword>
<dbReference type="InterPro" id="IPR028976">
    <property type="entry name" value="CheC-like_sf"/>
</dbReference>